<evidence type="ECO:0000313" key="1">
    <source>
        <dbReference type="EMBL" id="GEO17515.1"/>
    </source>
</evidence>
<proteinExistence type="predicted"/>
<evidence type="ECO:0000313" key="2">
    <source>
        <dbReference type="Proteomes" id="UP000321085"/>
    </source>
</evidence>
<dbReference type="AlphaFoldDB" id="A0A512BZX1"/>
<dbReference type="EMBL" id="BJYU01000109">
    <property type="protein sequence ID" value="GEO17515.1"/>
    <property type="molecule type" value="Genomic_DNA"/>
</dbReference>
<sequence>MHWSELSLLIVLMAICGCTRPEELELKPTGDLQFDRARDECFYEASKIIYAAPPNTSATRGAKDVYAQCLKLKGYDEGPSD</sequence>
<comment type="caution">
    <text evidence="1">The sequence shown here is derived from an EMBL/GenBank/DDBJ whole genome shotgun (WGS) entry which is preliminary data.</text>
</comment>
<gene>
    <name evidence="1" type="ORF">MAE02_52110</name>
</gene>
<organism evidence="1 2">
    <name type="scientific">Microvirga aerophila</name>
    <dbReference type="NCBI Taxonomy" id="670291"/>
    <lineage>
        <taxon>Bacteria</taxon>
        <taxon>Pseudomonadati</taxon>
        <taxon>Pseudomonadota</taxon>
        <taxon>Alphaproteobacteria</taxon>
        <taxon>Hyphomicrobiales</taxon>
        <taxon>Methylobacteriaceae</taxon>
        <taxon>Microvirga</taxon>
    </lineage>
</organism>
<name>A0A512BZX1_9HYPH</name>
<reference evidence="1 2" key="1">
    <citation type="submission" date="2019-07" db="EMBL/GenBank/DDBJ databases">
        <title>Whole genome shotgun sequence of Microvirga aerophila NBRC 106136.</title>
        <authorList>
            <person name="Hosoyama A."/>
            <person name="Uohara A."/>
            <person name="Ohji S."/>
            <person name="Ichikawa N."/>
        </authorList>
    </citation>
    <scope>NUCLEOTIDE SEQUENCE [LARGE SCALE GENOMIC DNA]</scope>
    <source>
        <strain evidence="1 2">NBRC 106136</strain>
    </source>
</reference>
<accession>A0A512BZX1</accession>
<evidence type="ECO:0008006" key="3">
    <source>
        <dbReference type="Google" id="ProtNLM"/>
    </source>
</evidence>
<keyword evidence="2" id="KW-1185">Reference proteome</keyword>
<dbReference type="Proteomes" id="UP000321085">
    <property type="component" value="Unassembled WGS sequence"/>
</dbReference>
<protein>
    <recommendedName>
        <fullName evidence="3">Lipoprotein</fullName>
    </recommendedName>
</protein>